<dbReference type="EMBL" id="JAUJFL010000002">
    <property type="protein sequence ID" value="KAK2611498.1"/>
    <property type="molecule type" value="Genomic_DNA"/>
</dbReference>
<dbReference type="PANTHER" id="PTHR46830:SF2">
    <property type="entry name" value="ALPHA-1,4-N-ACETYLGLUCOSAMINYLTRANSFERASE"/>
    <property type="match status" value="1"/>
</dbReference>
<dbReference type="InterPro" id="IPR007577">
    <property type="entry name" value="GlycoTrfase_DXD_sugar-bd_CS"/>
</dbReference>
<keyword evidence="3" id="KW-1185">Reference proteome</keyword>
<reference evidence="2" key="1">
    <citation type="submission" date="2023-06" db="EMBL/GenBank/DDBJ databases">
        <authorList>
            <person name="Noh H."/>
        </authorList>
    </citation>
    <scope>NUCLEOTIDE SEQUENCE</scope>
    <source>
        <strain evidence="2">DUCC20226</strain>
    </source>
</reference>
<dbReference type="Proteomes" id="UP001265746">
    <property type="component" value="Unassembled WGS sequence"/>
</dbReference>
<evidence type="ECO:0000256" key="1">
    <source>
        <dbReference type="ARBA" id="ARBA00009003"/>
    </source>
</evidence>
<protein>
    <recommendedName>
        <fullName evidence="4">Glycosyl transferase</fullName>
    </recommendedName>
</protein>
<proteinExistence type="inferred from homology"/>
<name>A0AAD9W882_PHOAM</name>
<accession>A0AAD9W882</accession>
<organism evidence="2 3">
    <name type="scientific">Phomopsis amygdali</name>
    <name type="common">Fusicoccum amygdali</name>
    <dbReference type="NCBI Taxonomy" id="1214568"/>
    <lineage>
        <taxon>Eukaryota</taxon>
        <taxon>Fungi</taxon>
        <taxon>Dikarya</taxon>
        <taxon>Ascomycota</taxon>
        <taxon>Pezizomycotina</taxon>
        <taxon>Sordariomycetes</taxon>
        <taxon>Sordariomycetidae</taxon>
        <taxon>Diaporthales</taxon>
        <taxon>Diaporthaceae</taxon>
        <taxon>Diaporthe</taxon>
    </lineage>
</organism>
<comment type="caution">
    <text evidence="2">The sequence shown here is derived from an EMBL/GenBank/DDBJ whole genome shotgun (WGS) entry which is preliminary data.</text>
</comment>
<gene>
    <name evidence="2" type="ORF">N8I77_004832</name>
</gene>
<comment type="similarity">
    <text evidence="1">Belongs to the glycosyltransferase 32 family.</text>
</comment>
<dbReference type="PANTHER" id="PTHR46830">
    <property type="entry name" value="TRANSFERASE, PUTATIVE-RELATED"/>
    <property type="match status" value="1"/>
</dbReference>
<evidence type="ECO:0000313" key="2">
    <source>
        <dbReference type="EMBL" id="KAK2611498.1"/>
    </source>
</evidence>
<dbReference type="Gene3D" id="3.90.550.20">
    <property type="match status" value="1"/>
</dbReference>
<evidence type="ECO:0008006" key="4">
    <source>
        <dbReference type="Google" id="ProtNLM"/>
    </source>
</evidence>
<dbReference type="SUPFAM" id="SSF53448">
    <property type="entry name" value="Nucleotide-diphospho-sugar transferases"/>
    <property type="match status" value="1"/>
</dbReference>
<evidence type="ECO:0000313" key="3">
    <source>
        <dbReference type="Proteomes" id="UP001265746"/>
    </source>
</evidence>
<sequence>MGSPSILGYQSRSISLRFRLRRLARRLARGFLVFLVVWSLLCYTQPKPFKDHIYWRVSEGVLYARHVTQYDFRPTLLEQQCFDGTAARINEHDLSDSIPEKVHFVWAANSEIPFKVYLAIRAALISTGINSIHLHHNIPLNEDNQWFQLLQPNLTLVHFENSDYLKEVAAYHPETWDVSHQVDVMRLHVLHTEGGIYLDSDAYILRPLQNLFLGTRDVYMGYEAGNRWGLCNGVIMAKAGAPFIKQWLDEYANLDDSDWNYHSVHLPKVLAERHPEDICVLSPSAFFWPMWTKSAVAWMHEPLDKQEATRVDGQIEKNGGSLFEDQLIYHAWAHAAEKYLDRLSPEVIQEKDTRFNILMRRFIQ</sequence>
<dbReference type="InterPro" id="IPR029044">
    <property type="entry name" value="Nucleotide-diphossugar_trans"/>
</dbReference>
<dbReference type="GO" id="GO:1901135">
    <property type="term" value="P:carbohydrate derivative metabolic process"/>
    <property type="evidence" value="ECO:0007669"/>
    <property type="project" value="UniProtKB-ARBA"/>
</dbReference>
<dbReference type="AlphaFoldDB" id="A0AAD9W882"/>
<dbReference type="Pfam" id="PF04488">
    <property type="entry name" value="Gly_transf_sug"/>
    <property type="match status" value="1"/>
</dbReference>